<dbReference type="InterPro" id="IPR011050">
    <property type="entry name" value="Pectin_lyase_fold/virulence"/>
</dbReference>
<keyword evidence="6 8" id="KW-0326">Glycosidase</keyword>
<evidence type="ECO:0000256" key="3">
    <source>
        <dbReference type="ARBA" id="ARBA00022512"/>
    </source>
</evidence>
<sequence>MFGAAGDGITDDTAAFKAAWDAVCQVDSGVLLVPYGYSFMIQSTIFTGPCQTGFVFQVDGTLMPPDGPESWPQNYTRHQWLVFYRINQMSLQGGGLIDGRGEKWWNLPCKPHNGANGTTLPGPCDSPIVSVTHCLISFLLQNGTIFIYTYKFF</sequence>
<keyword evidence="7" id="KW-0961">Cell wall biogenesis/degradation</keyword>
<gene>
    <name evidence="9" type="ORF">Din_041190</name>
</gene>
<organism evidence="9">
    <name type="scientific">Davidia involucrata</name>
    <name type="common">Dove tree</name>
    <dbReference type="NCBI Taxonomy" id="16924"/>
    <lineage>
        <taxon>Eukaryota</taxon>
        <taxon>Viridiplantae</taxon>
        <taxon>Streptophyta</taxon>
        <taxon>Embryophyta</taxon>
        <taxon>Tracheophyta</taxon>
        <taxon>Spermatophyta</taxon>
        <taxon>Magnoliopsida</taxon>
        <taxon>eudicotyledons</taxon>
        <taxon>Gunneridae</taxon>
        <taxon>Pentapetalae</taxon>
        <taxon>asterids</taxon>
        <taxon>Cornales</taxon>
        <taxon>Nyssaceae</taxon>
        <taxon>Davidia</taxon>
    </lineage>
</organism>
<dbReference type="Gene3D" id="2.160.20.10">
    <property type="entry name" value="Single-stranded right-handed beta-helix, Pectin lyase-like"/>
    <property type="match status" value="1"/>
</dbReference>
<evidence type="ECO:0008006" key="10">
    <source>
        <dbReference type="Google" id="ProtNLM"/>
    </source>
</evidence>
<comment type="subcellular location">
    <subcellularLocation>
        <location evidence="1">Secreted</location>
        <location evidence="1">Cell wall</location>
    </subcellularLocation>
</comment>
<evidence type="ECO:0000256" key="8">
    <source>
        <dbReference type="RuleBase" id="RU361169"/>
    </source>
</evidence>
<keyword evidence="3" id="KW-0134">Cell wall</keyword>
<dbReference type="SUPFAM" id="SSF51126">
    <property type="entry name" value="Pectin lyase-like"/>
    <property type="match status" value="1"/>
</dbReference>
<name>A0A5B7BSG7_DAVIN</name>
<keyword evidence="4" id="KW-0964">Secreted</keyword>
<comment type="similarity">
    <text evidence="2 8">Belongs to the glycosyl hydrolase 28 family.</text>
</comment>
<dbReference type="EMBL" id="GHES01041190">
    <property type="protein sequence ID" value="MPA71749.1"/>
    <property type="molecule type" value="Transcribed_RNA"/>
</dbReference>
<evidence type="ECO:0000256" key="5">
    <source>
        <dbReference type="ARBA" id="ARBA00022801"/>
    </source>
</evidence>
<evidence type="ECO:0000256" key="2">
    <source>
        <dbReference type="ARBA" id="ARBA00008834"/>
    </source>
</evidence>
<evidence type="ECO:0000256" key="4">
    <source>
        <dbReference type="ARBA" id="ARBA00022525"/>
    </source>
</evidence>
<keyword evidence="5 8" id="KW-0378">Hydrolase</keyword>
<dbReference type="InterPro" id="IPR012334">
    <property type="entry name" value="Pectin_lyas_fold"/>
</dbReference>
<dbReference type="GO" id="GO:0071555">
    <property type="term" value="P:cell wall organization"/>
    <property type="evidence" value="ECO:0007669"/>
    <property type="project" value="UniProtKB-KW"/>
</dbReference>
<evidence type="ECO:0000256" key="6">
    <source>
        <dbReference type="ARBA" id="ARBA00023295"/>
    </source>
</evidence>
<evidence type="ECO:0000256" key="7">
    <source>
        <dbReference type="ARBA" id="ARBA00023316"/>
    </source>
</evidence>
<dbReference type="PANTHER" id="PTHR31375">
    <property type="match status" value="1"/>
</dbReference>
<dbReference type="InterPro" id="IPR000743">
    <property type="entry name" value="Glyco_hydro_28"/>
</dbReference>
<dbReference type="AlphaFoldDB" id="A0A5B7BSG7"/>
<evidence type="ECO:0000313" key="9">
    <source>
        <dbReference type="EMBL" id="MPA71749.1"/>
    </source>
</evidence>
<dbReference type="GO" id="GO:0005975">
    <property type="term" value="P:carbohydrate metabolic process"/>
    <property type="evidence" value="ECO:0007669"/>
    <property type="project" value="InterPro"/>
</dbReference>
<dbReference type="GO" id="GO:0004650">
    <property type="term" value="F:polygalacturonase activity"/>
    <property type="evidence" value="ECO:0007669"/>
    <property type="project" value="InterPro"/>
</dbReference>
<reference evidence="9" key="1">
    <citation type="submission" date="2019-08" db="EMBL/GenBank/DDBJ databases">
        <title>Reference gene set and small RNA set construction with multiple tissues from Davidia involucrata Baill.</title>
        <authorList>
            <person name="Yang H."/>
            <person name="Zhou C."/>
            <person name="Li G."/>
            <person name="Wang J."/>
            <person name="Gao P."/>
            <person name="Wang M."/>
            <person name="Wang R."/>
            <person name="Zhao Y."/>
        </authorList>
    </citation>
    <scope>NUCLEOTIDE SEQUENCE</scope>
    <source>
        <tissue evidence="9">Mixed with DoveR01_LX</tissue>
    </source>
</reference>
<accession>A0A5B7BSG7</accession>
<proteinExistence type="inferred from homology"/>
<dbReference type="Pfam" id="PF00295">
    <property type="entry name" value="Glyco_hydro_28"/>
    <property type="match status" value="1"/>
</dbReference>
<evidence type="ECO:0000256" key="1">
    <source>
        <dbReference type="ARBA" id="ARBA00004191"/>
    </source>
</evidence>
<protein>
    <recommendedName>
        <fullName evidence="10">Polygalacturonase</fullName>
    </recommendedName>
</protein>